<dbReference type="EMBL" id="FPBO01000044">
    <property type="protein sequence ID" value="SFV15096.1"/>
    <property type="molecule type" value="Genomic_DNA"/>
</dbReference>
<dbReference type="InterPro" id="IPR000120">
    <property type="entry name" value="Amidase"/>
</dbReference>
<keyword evidence="3" id="KW-1185">Reference proteome</keyword>
<sequence>MTTTTANPGNAFVSVFELGELGDGGAIVGVKDCIDIAGMPTRGGSRALAGAAPATAHADVVRLLLDAGWKIVGKTNMHELAYGMTGVNAWTGTPRNPQDGALIPGGSSSGSAAAVGAGLVDMALGSDTGGSIRMPAACCGVIGFKPSFGRVSRAGAHPRHSTLDCVGPLARTMDMLIAAMAVIAPDFNLGAARQEQRRARVRLVDCGGDPAIAQAVELAVARAGWQVDGVGLPGMAHAFEAGMVLINAETSRAFGHLAGRGELSADVEKRLTLAAATTAAQRDKAERVREAFTAEVDRALTHADALVLPTLPRLPPTLAEVEAGLPVLAMSALIRPFNLSGHPALTLPLPLAGGKLKAGLQLVGRKGEDEKICALALHLERALRATT</sequence>
<dbReference type="InterPro" id="IPR020556">
    <property type="entry name" value="Amidase_CS"/>
</dbReference>
<dbReference type="PROSITE" id="PS00571">
    <property type="entry name" value="AMIDASES"/>
    <property type="match status" value="1"/>
</dbReference>
<dbReference type="PANTHER" id="PTHR11895:SF151">
    <property type="entry name" value="GLUTAMYL-TRNA(GLN) AMIDOTRANSFERASE SUBUNIT A"/>
    <property type="match status" value="1"/>
</dbReference>
<dbReference type="SUPFAM" id="SSF75304">
    <property type="entry name" value="Amidase signature (AS) enzymes"/>
    <property type="match status" value="1"/>
</dbReference>
<name>A0A1I7LZL9_9BURK</name>
<accession>A0A1I7LZL9</accession>
<dbReference type="InterPro" id="IPR023631">
    <property type="entry name" value="Amidase_dom"/>
</dbReference>
<evidence type="ECO:0000313" key="2">
    <source>
        <dbReference type="EMBL" id="SFV15096.1"/>
    </source>
</evidence>
<gene>
    <name evidence="2" type="ORF">SAMN05216552_104455</name>
</gene>
<dbReference type="AlphaFoldDB" id="A0A1I7LZL9"/>
<feature type="domain" description="Amidase" evidence="1">
    <location>
        <begin position="26"/>
        <end position="373"/>
    </location>
</feature>
<dbReference type="OrthoDB" id="9811471at2"/>
<evidence type="ECO:0000313" key="3">
    <source>
        <dbReference type="Proteomes" id="UP000199391"/>
    </source>
</evidence>
<dbReference type="InterPro" id="IPR036928">
    <property type="entry name" value="AS_sf"/>
</dbReference>
<dbReference type="Gene3D" id="3.90.1300.10">
    <property type="entry name" value="Amidase signature (AS) domain"/>
    <property type="match status" value="1"/>
</dbReference>
<organism evidence="2 3">
    <name type="scientific">Pseudoduganella namucuonensis</name>
    <dbReference type="NCBI Taxonomy" id="1035707"/>
    <lineage>
        <taxon>Bacteria</taxon>
        <taxon>Pseudomonadati</taxon>
        <taxon>Pseudomonadota</taxon>
        <taxon>Betaproteobacteria</taxon>
        <taxon>Burkholderiales</taxon>
        <taxon>Oxalobacteraceae</taxon>
        <taxon>Telluria group</taxon>
        <taxon>Pseudoduganella</taxon>
    </lineage>
</organism>
<dbReference type="PANTHER" id="PTHR11895">
    <property type="entry name" value="TRANSAMIDASE"/>
    <property type="match status" value="1"/>
</dbReference>
<dbReference type="RefSeq" id="WP_093560118.1">
    <property type="nucleotide sequence ID" value="NZ_FPBO01000044.1"/>
</dbReference>
<dbReference type="STRING" id="1035707.SAMN05216552_104455"/>
<proteinExistence type="predicted"/>
<evidence type="ECO:0000259" key="1">
    <source>
        <dbReference type="Pfam" id="PF01425"/>
    </source>
</evidence>
<dbReference type="Pfam" id="PF01425">
    <property type="entry name" value="Amidase"/>
    <property type="match status" value="1"/>
</dbReference>
<protein>
    <submittedName>
        <fullName evidence="2">Amidase</fullName>
    </submittedName>
</protein>
<reference evidence="3" key="1">
    <citation type="submission" date="2016-10" db="EMBL/GenBank/DDBJ databases">
        <authorList>
            <person name="Varghese N."/>
            <person name="Submissions S."/>
        </authorList>
    </citation>
    <scope>NUCLEOTIDE SEQUENCE [LARGE SCALE GENOMIC DNA]</scope>
    <source>
        <strain evidence="3">CGMCC 1.11014</strain>
    </source>
</reference>
<dbReference type="Proteomes" id="UP000199391">
    <property type="component" value="Unassembled WGS sequence"/>
</dbReference>
<dbReference type="GO" id="GO:0003824">
    <property type="term" value="F:catalytic activity"/>
    <property type="evidence" value="ECO:0007669"/>
    <property type="project" value="InterPro"/>
</dbReference>